<dbReference type="CDD" id="cd07302">
    <property type="entry name" value="CHD"/>
    <property type="match status" value="1"/>
</dbReference>
<proteinExistence type="inferred from homology"/>
<dbReference type="SMART" id="SM00044">
    <property type="entry name" value="CYCc"/>
    <property type="match status" value="1"/>
</dbReference>
<feature type="domain" description="Guanylate cyclase" evidence="2">
    <location>
        <begin position="112"/>
        <end position="227"/>
    </location>
</feature>
<evidence type="ECO:0000313" key="4">
    <source>
        <dbReference type="Proteomes" id="UP000679307"/>
    </source>
</evidence>
<dbReference type="Gene3D" id="3.30.70.1230">
    <property type="entry name" value="Nucleotide cyclase"/>
    <property type="match status" value="1"/>
</dbReference>
<sequence length="278" mass="29311">MSTLTALLGGAALLLAAALVATVLVLRREQRAHAATRARADLLEADLDAALRPPSPGTGVERAVRRVVRTAAQLRREGVGGLLQSSLDDLQTWATDGRSQVATMAATDGTVTLFFSDIEGSTRLNARLGDDAFVKVLAAHDALVRSRVEKHRGQVVKTAGDGFMVAFRDAEAACRAALSIQRRLASGRDHRLRKERVAVRIGVHTGTAVSRDGDYFGRNVAMAARLADLADGGQVLASRAVADALDEDAAVVLEPAGETGLRGLPGTHQVFRVASRPG</sequence>
<dbReference type="Pfam" id="PF00211">
    <property type="entry name" value="Guanylate_cyc"/>
    <property type="match status" value="1"/>
</dbReference>
<keyword evidence="4" id="KW-1185">Reference proteome</keyword>
<protein>
    <recommendedName>
        <fullName evidence="2">Guanylate cyclase domain-containing protein</fullName>
    </recommendedName>
</protein>
<comment type="similarity">
    <text evidence="1">Belongs to the adenylyl cyclase class-3 family.</text>
</comment>
<organism evidence="3 4">
    <name type="scientific">Nocardioides aquaticus</name>
    <dbReference type="NCBI Taxonomy" id="160826"/>
    <lineage>
        <taxon>Bacteria</taxon>
        <taxon>Bacillati</taxon>
        <taxon>Actinomycetota</taxon>
        <taxon>Actinomycetes</taxon>
        <taxon>Propionibacteriales</taxon>
        <taxon>Nocardioidaceae</taxon>
        <taxon>Nocardioides</taxon>
    </lineage>
</organism>
<name>A0ABX8EPW9_9ACTN</name>
<gene>
    <name evidence="3" type="ORF">ENKNEFLB_03776</name>
</gene>
<dbReference type="PROSITE" id="PS50125">
    <property type="entry name" value="GUANYLATE_CYCLASE_2"/>
    <property type="match status" value="1"/>
</dbReference>
<evidence type="ECO:0000259" key="2">
    <source>
        <dbReference type="PROSITE" id="PS50125"/>
    </source>
</evidence>
<dbReference type="RefSeq" id="WP_214056752.1">
    <property type="nucleotide sequence ID" value="NZ_BAAAHS010000069.1"/>
</dbReference>
<dbReference type="InterPro" id="IPR050697">
    <property type="entry name" value="Adenylyl/Guanylyl_Cyclase_3/4"/>
</dbReference>
<evidence type="ECO:0000313" key="3">
    <source>
        <dbReference type="EMBL" id="QVT81368.1"/>
    </source>
</evidence>
<accession>A0ABX8EPW9</accession>
<dbReference type="PANTHER" id="PTHR43081">
    <property type="entry name" value="ADENYLATE CYCLASE, TERMINAL-DIFFERENTIATION SPECIFIC-RELATED"/>
    <property type="match status" value="1"/>
</dbReference>
<dbReference type="InterPro" id="IPR001054">
    <property type="entry name" value="A/G_cyclase"/>
</dbReference>
<dbReference type="InterPro" id="IPR029787">
    <property type="entry name" value="Nucleotide_cyclase"/>
</dbReference>
<dbReference type="EMBL" id="CP075371">
    <property type="protein sequence ID" value="QVT81368.1"/>
    <property type="molecule type" value="Genomic_DNA"/>
</dbReference>
<evidence type="ECO:0000256" key="1">
    <source>
        <dbReference type="ARBA" id="ARBA00005381"/>
    </source>
</evidence>
<reference evidence="3 4" key="1">
    <citation type="submission" date="2021-05" db="EMBL/GenBank/DDBJ databases">
        <title>Complete genome of Nocardioides aquaticus KCTC 9944T isolated from meromictic and hypersaline Ekho Lake, Antarctica.</title>
        <authorList>
            <person name="Hwang K."/>
            <person name="Kim K.M."/>
            <person name="Choe H."/>
        </authorList>
    </citation>
    <scope>NUCLEOTIDE SEQUENCE [LARGE SCALE GENOMIC DNA]</scope>
    <source>
        <strain evidence="3 4">KCTC 9944</strain>
    </source>
</reference>
<dbReference type="PANTHER" id="PTHR43081:SF1">
    <property type="entry name" value="ADENYLATE CYCLASE, TERMINAL-DIFFERENTIATION SPECIFIC"/>
    <property type="match status" value="1"/>
</dbReference>
<dbReference type="Proteomes" id="UP000679307">
    <property type="component" value="Chromosome"/>
</dbReference>
<dbReference type="SUPFAM" id="SSF55073">
    <property type="entry name" value="Nucleotide cyclase"/>
    <property type="match status" value="1"/>
</dbReference>